<comment type="caution">
    <text evidence="3">The sequence shown here is derived from an EMBL/GenBank/DDBJ whole genome shotgun (WGS) entry which is preliminary data.</text>
</comment>
<dbReference type="PROSITE" id="PS50404">
    <property type="entry name" value="GST_NTER"/>
    <property type="match status" value="1"/>
</dbReference>
<dbReference type="InterPro" id="IPR010987">
    <property type="entry name" value="Glutathione-S-Trfase_C-like"/>
</dbReference>
<dbReference type="InterPro" id="IPR040079">
    <property type="entry name" value="Glutathione_S-Trfase"/>
</dbReference>
<dbReference type="PANTHER" id="PTHR44051:SF8">
    <property type="entry name" value="GLUTATHIONE S-TRANSFERASE GSTA"/>
    <property type="match status" value="1"/>
</dbReference>
<name>A0A845ARE5_9SPHN</name>
<dbReference type="InterPro" id="IPR036282">
    <property type="entry name" value="Glutathione-S-Trfase_C_sf"/>
</dbReference>
<keyword evidence="3" id="KW-0808">Transferase</keyword>
<proteinExistence type="predicted"/>
<dbReference type="InterPro" id="IPR036249">
    <property type="entry name" value="Thioredoxin-like_sf"/>
</dbReference>
<dbReference type="CDD" id="cd03051">
    <property type="entry name" value="GST_N_GTT2_like"/>
    <property type="match status" value="1"/>
</dbReference>
<dbReference type="Pfam" id="PF13409">
    <property type="entry name" value="GST_N_2"/>
    <property type="match status" value="1"/>
</dbReference>
<dbReference type="Gene3D" id="3.40.30.10">
    <property type="entry name" value="Glutaredoxin"/>
    <property type="match status" value="1"/>
</dbReference>
<feature type="domain" description="GST C-terminal" evidence="2">
    <location>
        <begin position="88"/>
        <end position="211"/>
    </location>
</feature>
<sequence>MTLTFYDCKTAPSPRRARIILAEKDVPHDVVEIDLRKGEQMGAEFLAINPNATVPALKLEDGTVLTDNAGIAVWLEETFPEPPMMGTTALEKSEIATWQWKVEQEFGMGVASALRNSTPAMKGRALPGPHNYEQIPALAERGMQQIGHFFDKLERHLAGKDFVAANQLSVADVTAFVFMDFAKIVRLQPGEECTNIARWRDSLRQRPAFQL</sequence>
<dbReference type="GO" id="GO:0016740">
    <property type="term" value="F:transferase activity"/>
    <property type="evidence" value="ECO:0007669"/>
    <property type="project" value="UniProtKB-KW"/>
</dbReference>
<organism evidence="3 4">
    <name type="scientific">Parerythrobacter jejuensis</name>
    <dbReference type="NCBI Taxonomy" id="795812"/>
    <lineage>
        <taxon>Bacteria</taxon>
        <taxon>Pseudomonadati</taxon>
        <taxon>Pseudomonadota</taxon>
        <taxon>Alphaproteobacteria</taxon>
        <taxon>Sphingomonadales</taxon>
        <taxon>Erythrobacteraceae</taxon>
        <taxon>Parerythrobacter</taxon>
    </lineage>
</organism>
<keyword evidence="4" id="KW-1185">Reference proteome</keyword>
<accession>A0A845ARE5</accession>
<dbReference type="PROSITE" id="PS50405">
    <property type="entry name" value="GST_CTER"/>
    <property type="match status" value="1"/>
</dbReference>
<evidence type="ECO:0000259" key="1">
    <source>
        <dbReference type="PROSITE" id="PS50404"/>
    </source>
</evidence>
<evidence type="ECO:0000313" key="4">
    <source>
        <dbReference type="Proteomes" id="UP000446786"/>
    </source>
</evidence>
<dbReference type="InterPro" id="IPR004046">
    <property type="entry name" value="GST_C"/>
</dbReference>
<dbReference type="Pfam" id="PF00043">
    <property type="entry name" value="GST_C"/>
    <property type="match status" value="1"/>
</dbReference>
<dbReference type="OrthoDB" id="5293590at2"/>
<gene>
    <name evidence="3" type="ORF">GRI94_06210</name>
</gene>
<dbReference type="SFLD" id="SFLDG00358">
    <property type="entry name" value="Main_(cytGST)"/>
    <property type="match status" value="1"/>
</dbReference>
<dbReference type="Gene3D" id="1.20.1050.10">
    <property type="match status" value="1"/>
</dbReference>
<dbReference type="SUPFAM" id="SSF52833">
    <property type="entry name" value="Thioredoxin-like"/>
    <property type="match status" value="1"/>
</dbReference>
<dbReference type="InterPro" id="IPR034345">
    <property type="entry name" value="Gtt2-like_N"/>
</dbReference>
<dbReference type="SFLD" id="SFLDS00019">
    <property type="entry name" value="Glutathione_Transferase_(cytos"/>
    <property type="match status" value="1"/>
</dbReference>
<reference evidence="3 4" key="1">
    <citation type="submission" date="2019-12" db="EMBL/GenBank/DDBJ databases">
        <title>Genomic-based taxomic classification of the family Erythrobacteraceae.</title>
        <authorList>
            <person name="Xu L."/>
        </authorList>
    </citation>
    <scope>NUCLEOTIDE SEQUENCE [LARGE SCALE GENOMIC DNA]</scope>
    <source>
        <strain evidence="3 4">JCM 16677</strain>
    </source>
</reference>
<protein>
    <submittedName>
        <fullName evidence="3">Glutathione S-transferase</fullName>
    </submittedName>
</protein>
<dbReference type="SUPFAM" id="SSF47616">
    <property type="entry name" value="GST C-terminal domain-like"/>
    <property type="match status" value="1"/>
</dbReference>
<dbReference type="Proteomes" id="UP000446786">
    <property type="component" value="Unassembled WGS sequence"/>
</dbReference>
<dbReference type="EMBL" id="WTYE01000001">
    <property type="protein sequence ID" value="MXP31411.1"/>
    <property type="molecule type" value="Genomic_DNA"/>
</dbReference>
<feature type="domain" description="GST N-terminal" evidence="1">
    <location>
        <begin position="1"/>
        <end position="83"/>
    </location>
</feature>
<dbReference type="RefSeq" id="WP_160778856.1">
    <property type="nucleotide sequence ID" value="NZ_BAAAZF010000001.1"/>
</dbReference>
<evidence type="ECO:0000313" key="3">
    <source>
        <dbReference type="EMBL" id="MXP31411.1"/>
    </source>
</evidence>
<dbReference type="PANTHER" id="PTHR44051">
    <property type="entry name" value="GLUTATHIONE S-TRANSFERASE-RELATED"/>
    <property type="match status" value="1"/>
</dbReference>
<dbReference type="AlphaFoldDB" id="A0A845ARE5"/>
<evidence type="ECO:0000259" key="2">
    <source>
        <dbReference type="PROSITE" id="PS50405"/>
    </source>
</evidence>
<dbReference type="InterPro" id="IPR004045">
    <property type="entry name" value="Glutathione_S-Trfase_N"/>
</dbReference>